<dbReference type="Pfam" id="PF00999">
    <property type="entry name" value="Na_H_Exchanger"/>
    <property type="match status" value="1"/>
</dbReference>
<dbReference type="GO" id="GO:0098719">
    <property type="term" value="P:sodium ion import across plasma membrane"/>
    <property type="evidence" value="ECO:0007669"/>
    <property type="project" value="TreeGrafter"/>
</dbReference>
<evidence type="ECO:0000313" key="13">
    <source>
        <dbReference type="Proteomes" id="UP000248783"/>
    </source>
</evidence>
<feature type="transmembrane region" description="Helical" evidence="10">
    <location>
        <begin position="457"/>
        <end position="481"/>
    </location>
</feature>
<dbReference type="AlphaFoldDB" id="A0A2W5XSY1"/>
<keyword evidence="5 10" id="KW-1133">Transmembrane helix</keyword>
<dbReference type="PANTHER" id="PTHR10110">
    <property type="entry name" value="SODIUM/HYDROGEN EXCHANGER"/>
    <property type="match status" value="1"/>
</dbReference>
<gene>
    <name evidence="12" type="ORF">DNL40_08705</name>
</gene>
<keyword evidence="6" id="KW-0915">Sodium</keyword>
<feature type="transmembrane region" description="Helical" evidence="10">
    <location>
        <begin position="29"/>
        <end position="47"/>
    </location>
</feature>
<reference evidence="12 13" key="1">
    <citation type="submission" date="2018-06" db="EMBL/GenBank/DDBJ databases">
        <title>Whole genome sequencing of a novel hydrocarbon degrading bacterial strain, PW21 isolated from oil contaminated produced water sample.</title>
        <authorList>
            <person name="Nagkirti P."/>
            <person name="Shaikh A."/>
            <person name="Gowdaman V."/>
            <person name="Engineer A.E."/>
            <person name="Dagar S."/>
            <person name="Dhakephalkar P.K."/>
        </authorList>
    </citation>
    <scope>NUCLEOTIDE SEQUENCE [LARGE SCALE GENOMIC DNA]</scope>
    <source>
        <strain evidence="12 13">PW21</strain>
    </source>
</reference>
<proteinExistence type="predicted"/>
<keyword evidence="8 10" id="KW-0472">Membrane</keyword>
<feature type="transmembrane region" description="Helical" evidence="10">
    <location>
        <begin position="80"/>
        <end position="102"/>
    </location>
</feature>
<dbReference type="RefSeq" id="WP_111250871.1">
    <property type="nucleotide sequence ID" value="NZ_QKWH01000005.1"/>
</dbReference>
<evidence type="ECO:0000256" key="2">
    <source>
        <dbReference type="ARBA" id="ARBA00022448"/>
    </source>
</evidence>
<feature type="transmembrane region" description="Helical" evidence="10">
    <location>
        <begin position="299"/>
        <end position="324"/>
    </location>
</feature>
<keyword evidence="13" id="KW-1185">Reference proteome</keyword>
<keyword evidence="9" id="KW-0739">Sodium transport</keyword>
<keyword evidence="3" id="KW-1003">Cell membrane</keyword>
<protein>
    <submittedName>
        <fullName evidence="12">Sodium:proton antiporter</fullName>
    </submittedName>
</protein>
<evidence type="ECO:0000256" key="10">
    <source>
        <dbReference type="SAM" id="Phobius"/>
    </source>
</evidence>
<dbReference type="GO" id="GO:0051453">
    <property type="term" value="P:regulation of intracellular pH"/>
    <property type="evidence" value="ECO:0007669"/>
    <property type="project" value="TreeGrafter"/>
</dbReference>
<evidence type="ECO:0000256" key="8">
    <source>
        <dbReference type="ARBA" id="ARBA00023136"/>
    </source>
</evidence>
<keyword evidence="7" id="KW-0406">Ion transport</keyword>
<accession>A0A2W5XSY1</accession>
<organism evidence="12 13">
    <name type="scientific">Xylanimonas oleitrophica</name>
    <dbReference type="NCBI Taxonomy" id="2607479"/>
    <lineage>
        <taxon>Bacteria</taxon>
        <taxon>Bacillati</taxon>
        <taxon>Actinomycetota</taxon>
        <taxon>Actinomycetes</taxon>
        <taxon>Micrococcales</taxon>
        <taxon>Promicromonosporaceae</taxon>
        <taxon>Xylanimonas</taxon>
    </lineage>
</organism>
<feature type="transmembrane region" description="Helical" evidence="10">
    <location>
        <begin position="269"/>
        <end position="287"/>
    </location>
</feature>
<evidence type="ECO:0000256" key="4">
    <source>
        <dbReference type="ARBA" id="ARBA00022692"/>
    </source>
</evidence>
<name>A0A2W5XSY1_9MICO</name>
<dbReference type="EMBL" id="QKWH01000005">
    <property type="protein sequence ID" value="PZR53078.1"/>
    <property type="molecule type" value="Genomic_DNA"/>
</dbReference>
<dbReference type="GO" id="GO:0015385">
    <property type="term" value="F:sodium:proton antiporter activity"/>
    <property type="evidence" value="ECO:0007669"/>
    <property type="project" value="InterPro"/>
</dbReference>
<evidence type="ECO:0000313" key="12">
    <source>
        <dbReference type="EMBL" id="PZR53078.1"/>
    </source>
</evidence>
<dbReference type="GO" id="GO:0005886">
    <property type="term" value="C:plasma membrane"/>
    <property type="evidence" value="ECO:0007669"/>
    <property type="project" value="UniProtKB-SubCell"/>
</dbReference>
<feature type="transmembrane region" description="Helical" evidence="10">
    <location>
        <begin position="231"/>
        <end position="249"/>
    </location>
</feature>
<dbReference type="PANTHER" id="PTHR10110:SF86">
    <property type="entry name" value="SODIUM_HYDROGEN EXCHANGER 7"/>
    <property type="match status" value="1"/>
</dbReference>
<dbReference type="GO" id="GO:0015386">
    <property type="term" value="F:potassium:proton antiporter activity"/>
    <property type="evidence" value="ECO:0007669"/>
    <property type="project" value="TreeGrafter"/>
</dbReference>
<evidence type="ECO:0000256" key="3">
    <source>
        <dbReference type="ARBA" id="ARBA00022475"/>
    </source>
</evidence>
<feature type="domain" description="Cation/H+ exchanger transmembrane" evidence="11">
    <location>
        <begin position="14"/>
        <end position="326"/>
    </location>
</feature>
<sequence>MDPLLVAVLGAAAVLTVTALAPRTGVSAPLILVLLGVGVSFMPFVPPIEIDPEWILAGVLPPLLYSSAVSLPTMDFRRDFAAIGGLSVVLVVVTAVLLGFVFSALLPGLGLAGGIALGAIVSPTDAVATSIVKKLGAPPRVVTVLEGEGLFNDASALVLLRSAVAATAASVSFAEVAGDFAWAVAAAVVCGAVVGWLGLRARRSISSSALSTGVSFVVPFLAYLPAEHLEASGLVAVVTAGLITGHGSAKHLRPQDRVSEHSNWRTVEILLEGAVFLVMGLELFALVEDVREEQGSLWLAAGIAALAAVVVLAVRTAYVAPLLWQLARRARRGAAVRPMLRTAQERIDARLADAGADQTIVLAPAQRPRPGERPDPEAFAEAFDAVEPTADGARSVPTSRVQRVRSGLVRRVADIDYLTAKPLGPREGVLLVWAGMRGVVTLAAAQSLPADFPHRSFAVLVAFGVAAGTLLVQGGTLPWVVRRLGLAGSGRTSKDELMAVRRVVEGAARELLDELGDDDGAPYAPDVVARVRSDVVRSQASDDVDAQESVARMKQYRELRLRTIEAQRAALLEARSSGVHDSRLLEQALDALDAEQIMVEMKKR</sequence>
<comment type="subcellular location">
    <subcellularLocation>
        <location evidence="1">Cell membrane</location>
        <topology evidence="1">Multi-pass membrane protein</topology>
    </subcellularLocation>
</comment>
<evidence type="ECO:0000256" key="6">
    <source>
        <dbReference type="ARBA" id="ARBA00023053"/>
    </source>
</evidence>
<feature type="transmembrane region" description="Helical" evidence="10">
    <location>
        <begin position="54"/>
        <end position="74"/>
    </location>
</feature>
<feature type="transmembrane region" description="Helical" evidence="10">
    <location>
        <begin position="206"/>
        <end position="225"/>
    </location>
</feature>
<evidence type="ECO:0000256" key="7">
    <source>
        <dbReference type="ARBA" id="ARBA00023065"/>
    </source>
</evidence>
<dbReference type="Gene3D" id="6.10.140.1330">
    <property type="match status" value="1"/>
</dbReference>
<evidence type="ECO:0000256" key="1">
    <source>
        <dbReference type="ARBA" id="ARBA00004651"/>
    </source>
</evidence>
<feature type="transmembrane region" description="Helical" evidence="10">
    <location>
        <begin position="180"/>
        <end position="199"/>
    </location>
</feature>
<dbReference type="InterPro" id="IPR006153">
    <property type="entry name" value="Cation/H_exchanger_TM"/>
</dbReference>
<evidence type="ECO:0000256" key="5">
    <source>
        <dbReference type="ARBA" id="ARBA00022989"/>
    </source>
</evidence>
<dbReference type="InterPro" id="IPR018422">
    <property type="entry name" value="Cation/H_exchanger_CPA1"/>
</dbReference>
<keyword evidence="4 10" id="KW-0812">Transmembrane</keyword>
<evidence type="ECO:0000256" key="9">
    <source>
        <dbReference type="ARBA" id="ARBA00023201"/>
    </source>
</evidence>
<comment type="caution">
    <text evidence="12">The sequence shown here is derived from an EMBL/GenBank/DDBJ whole genome shotgun (WGS) entry which is preliminary data.</text>
</comment>
<dbReference type="Proteomes" id="UP000248783">
    <property type="component" value="Unassembled WGS sequence"/>
</dbReference>
<keyword evidence="2" id="KW-0813">Transport</keyword>
<evidence type="ECO:0000259" key="11">
    <source>
        <dbReference type="Pfam" id="PF00999"/>
    </source>
</evidence>